<dbReference type="InParanoid" id="A2DPS4"/>
<dbReference type="KEGG" id="tva:4775531"/>
<dbReference type="InterPro" id="IPR000717">
    <property type="entry name" value="PCI_dom"/>
</dbReference>
<dbReference type="PROSITE" id="PS50250">
    <property type="entry name" value="PCI"/>
    <property type="match status" value="1"/>
</dbReference>
<proteinExistence type="predicted"/>
<dbReference type="InterPro" id="IPR036390">
    <property type="entry name" value="WH_DNA-bd_sf"/>
</dbReference>
<accession>A2DPS4</accession>
<dbReference type="Pfam" id="PF01399">
    <property type="entry name" value="PCI"/>
    <property type="match status" value="1"/>
</dbReference>
<reference evidence="2" key="1">
    <citation type="submission" date="2006-10" db="EMBL/GenBank/DDBJ databases">
        <authorList>
            <person name="Amadeo P."/>
            <person name="Zhao Q."/>
            <person name="Wortman J."/>
            <person name="Fraser-Liggett C."/>
            <person name="Carlton J."/>
        </authorList>
    </citation>
    <scope>NUCLEOTIDE SEQUENCE</scope>
    <source>
        <strain evidence="2">G3</strain>
    </source>
</reference>
<evidence type="ECO:0000313" key="2">
    <source>
        <dbReference type="EMBL" id="EAY17520.1"/>
    </source>
</evidence>
<keyword evidence="3" id="KW-1185">Reference proteome</keyword>
<gene>
    <name evidence="2" type="ORF">TVAG_453480</name>
</gene>
<dbReference type="SUPFAM" id="SSF46785">
    <property type="entry name" value="Winged helix' DNA-binding domain"/>
    <property type="match status" value="1"/>
</dbReference>
<reference evidence="2" key="2">
    <citation type="journal article" date="2007" name="Science">
        <title>Draft genome sequence of the sexually transmitted pathogen Trichomonas vaginalis.</title>
        <authorList>
            <person name="Carlton J.M."/>
            <person name="Hirt R.P."/>
            <person name="Silva J.C."/>
            <person name="Delcher A.L."/>
            <person name="Schatz M."/>
            <person name="Zhao Q."/>
            <person name="Wortman J.R."/>
            <person name="Bidwell S.L."/>
            <person name="Alsmark U.C.M."/>
            <person name="Besteiro S."/>
            <person name="Sicheritz-Ponten T."/>
            <person name="Noel C.J."/>
            <person name="Dacks J.B."/>
            <person name="Foster P.G."/>
            <person name="Simillion C."/>
            <person name="Van de Peer Y."/>
            <person name="Miranda-Saavedra D."/>
            <person name="Barton G.J."/>
            <person name="Westrop G.D."/>
            <person name="Mueller S."/>
            <person name="Dessi D."/>
            <person name="Fiori P.L."/>
            <person name="Ren Q."/>
            <person name="Paulsen I."/>
            <person name="Zhang H."/>
            <person name="Bastida-Corcuera F.D."/>
            <person name="Simoes-Barbosa A."/>
            <person name="Brown M.T."/>
            <person name="Hayes R.D."/>
            <person name="Mukherjee M."/>
            <person name="Okumura C.Y."/>
            <person name="Schneider R."/>
            <person name="Smith A.J."/>
            <person name="Vanacova S."/>
            <person name="Villalvazo M."/>
            <person name="Haas B.J."/>
            <person name="Pertea M."/>
            <person name="Feldblyum T.V."/>
            <person name="Utterback T.R."/>
            <person name="Shu C.L."/>
            <person name="Osoegawa K."/>
            <person name="de Jong P.J."/>
            <person name="Hrdy I."/>
            <person name="Horvathova L."/>
            <person name="Zubacova Z."/>
            <person name="Dolezal P."/>
            <person name="Malik S.B."/>
            <person name="Logsdon J.M. Jr."/>
            <person name="Henze K."/>
            <person name="Gupta A."/>
            <person name="Wang C.C."/>
            <person name="Dunne R.L."/>
            <person name="Upcroft J.A."/>
            <person name="Upcroft P."/>
            <person name="White O."/>
            <person name="Salzberg S.L."/>
            <person name="Tang P."/>
            <person name="Chiu C.-H."/>
            <person name="Lee Y.-S."/>
            <person name="Embley T.M."/>
            <person name="Coombs G.H."/>
            <person name="Mottram J.C."/>
            <person name="Tachezy J."/>
            <person name="Fraser-Liggett C.M."/>
            <person name="Johnson P.J."/>
        </authorList>
    </citation>
    <scope>NUCLEOTIDE SEQUENCE [LARGE SCALE GENOMIC DNA]</scope>
    <source>
        <strain evidence="2">G3</strain>
    </source>
</reference>
<dbReference type="AlphaFoldDB" id="A2DPS4"/>
<dbReference type="Proteomes" id="UP000001542">
    <property type="component" value="Unassembled WGS sequence"/>
</dbReference>
<dbReference type="VEuPathDB" id="TrichDB:TVAG_453480"/>
<dbReference type="EMBL" id="DS113229">
    <property type="protein sequence ID" value="EAY17520.1"/>
    <property type="molecule type" value="Genomic_DNA"/>
</dbReference>
<feature type="domain" description="PCI" evidence="1">
    <location>
        <begin position="150"/>
        <end position="326"/>
    </location>
</feature>
<dbReference type="SMR" id="A2DPS4"/>
<evidence type="ECO:0000313" key="3">
    <source>
        <dbReference type="Proteomes" id="UP000001542"/>
    </source>
</evidence>
<organism evidence="2 3">
    <name type="scientific">Trichomonas vaginalis (strain ATCC PRA-98 / G3)</name>
    <dbReference type="NCBI Taxonomy" id="412133"/>
    <lineage>
        <taxon>Eukaryota</taxon>
        <taxon>Metamonada</taxon>
        <taxon>Parabasalia</taxon>
        <taxon>Trichomonadida</taxon>
        <taxon>Trichomonadidae</taxon>
        <taxon>Trichomonas</taxon>
    </lineage>
</organism>
<dbReference type="RefSeq" id="XP_001329655.1">
    <property type="nucleotide sequence ID" value="XM_001329620.1"/>
</dbReference>
<dbReference type="VEuPathDB" id="TrichDB:TVAGG3_0551860"/>
<name>A2DPS4_TRIV3</name>
<sequence>MSANQRLITRLTNTLPPNLKIIDYLIQSKLSLDEPATRMLQDLIREVIEGLPSTGNSTKKAIDLKDIGQFDINKISISQQQQQKDLRQIVENLIKELKYDNALYELEQTRSKETLKSYDKEFFEIFLFKLDFRRALVYAESLNDPEKIFITAFATGNFEKAKSLFSSISPIINAEKSKYITVYELFQMQLIVSLIEDPLLAFIEFYERNNIILSKYDYDLFSEMYTSLKVHNFINAFNLINQIQVQMCYSCFSAHISEEIASRIRFNIFTSILQSYGRVSIKKLHQITNIGHEQIISYTRSAIRSGKVFGKLDLCNEEFFNQNENPQFLNREICDKLKICVHKMNLSHQIESDIALNAGFAI</sequence>
<evidence type="ECO:0000259" key="1">
    <source>
        <dbReference type="PROSITE" id="PS50250"/>
    </source>
</evidence>
<protein>
    <recommendedName>
        <fullName evidence="1">PCI domain-containing protein</fullName>
    </recommendedName>
</protein>